<sequence length="147" mass="15416">MALPTKAFAFLTASTFSGHNSASVANVPLFQYVNWLSVPSSGRTSTPTAVPALCPSQATSFPVAASSISGVSAGVAVAIPLLPVAVCAVSFPAKIRFSSRCCVIVLKVIICLLFLRLQYPEYPSLTASLHHPPDHLHQIRRAGTAIA</sequence>
<dbReference type="EMBL" id="CQPD01000069">
    <property type="protein sequence ID" value="CNV17307.1"/>
    <property type="molecule type" value="Genomic_DNA"/>
</dbReference>
<feature type="transmembrane region" description="Helical" evidence="1">
    <location>
        <begin position="101"/>
        <end position="119"/>
    </location>
</feature>
<feature type="transmembrane region" description="Helical" evidence="1">
    <location>
        <begin position="68"/>
        <end position="89"/>
    </location>
</feature>
<dbReference type="AlphaFoldDB" id="A0A655EF32"/>
<keyword evidence="1" id="KW-0812">Transmembrane</keyword>
<name>A0A655EF32_SALET</name>
<keyword evidence="1" id="KW-0472">Membrane</keyword>
<evidence type="ECO:0000256" key="1">
    <source>
        <dbReference type="SAM" id="Phobius"/>
    </source>
</evidence>
<evidence type="ECO:0000313" key="2">
    <source>
        <dbReference type="EMBL" id="CNV17307.1"/>
    </source>
</evidence>
<evidence type="ECO:0000313" key="3">
    <source>
        <dbReference type="Proteomes" id="UP000042394"/>
    </source>
</evidence>
<gene>
    <name evidence="2" type="ORF">ERS008207_04488</name>
</gene>
<dbReference type="Proteomes" id="UP000042394">
    <property type="component" value="Unassembled WGS sequence"/>
</dbReference>
<accession>A0A655EF32</accession>
<keyword evidence="1" id="KW-1133">Transmembrane helix</keyword>
<proteinExistence type="predicted"/>
<protein>
    <submittedName>
        <fullName evidence="2">Uncharacterized protein</fullName>
    </submittedName>
</protein>
<organism evidence="2 3">
    <name type="scientific">Salmonella enterica subsp. enterica serovar Bovismorbificans</name>
    <dbReference type="NCBI Taxonomy" id="58097"/>
    <lineage>
        <taxon>Bacteria</taxon>
        <taxon>Pseudomonadati</taxon>
        <taxon>Pseudomonadota</taxon>
        <taxon>Gammaproteobacteria</taxon>
        <taxon>Enterobacterales</taxon>
        <taxon>Enterobacteriaceae</taxon>
        <taxon>Salmonella</taxon>
    </lineage>
</organism>
<reference evidence="2 3" key="1">
    <citation type="submission" date="2015-03" db="EMBL/GenBank/DDBJ databases">
        <authorList>
            <consortium name="Pathogen Informatics"/>
        </authorList>
    </citation>
    <scope>NUCLEOTIDE SEQUENCE [LARGE SCALE GENOMIC DNA]</scope>
    <source>
        <strain evidence="2 3">D4891</strain>
    </source>
</reference>